<dbReference type="Pfam" id="PF07791">
    <property type="entry name" value="Imm11"/>
    <property type="match status" value="1"/>
</dbReference>
<reference evidence="2" key="1">
    <citation type="submission" date="2021-08" db="EMBL/GenBank/DDBJ databases">
        <authorList>
            <person name="Nwanade C."/>
            <person name="Wang M."/>
            <person name="Masoudi A."/>
            <person name="Yu Z."/>
            <person name="Liu J."/>
        </authorList>
    </citation>
    <scope>NUCLEOTIDE SEQUENCE</scope>
    <source>
        <strain evidence="2">S122</strain>
        <plasmid evidence="2">unnamed1</plasmid>
    </source>
</reference>
<evidence type="ECO:0000259" key="1">
    <source>
        <dbReference type="Pfam" id="PF07791"/>
    </source>
</evidence>
<sequence length="220" mass="24572">MVYSMAGGSTACDPTLDGEPGNYFEGMDGDLGAAEVADTTPDGGTRIGKASWHVGRSVIAGKNFPTKLKRSGPGIKRAKLLDVNRQTGGLDLVNQAFKDIVEEFEPGMHQFFPMEYYDSKGKVKIGDGYWMVICQRLDTLHDTLCVPPRNERGFIDEFNEEYKGRDKSLDRIVFDKGKVPGHHMWHDKFLPMSFLFSNTLAERLIEAGLTGLSYRRLEEA</sequence>
<dbReference type="EMBL" id="CP081071">
    <property type="protein sequence ID" value="UWQ55996.1"/>
    <property type="molecule type" value="Genomic_DNA"/>
</dbReference>
<dbReference type="KEGG" id="lcae:K3721_18755"/>
<dbReference type="InterPro" id="IPR012433">
    <property type="entry name" value="Imm11"/>
</dbReference>
<geneLocation type="plasmid" evidence="2 3">
    <name>unnamed1</name>
</geneLocation>
<gene>
    <name evidence="2" type="ORF">K3721_18755</name>
</gene>
<feature type="domain" description="Immunity MXAN-0049 protein" evidence="1">
    <location>
        <begin position="79"/>
        <end position="217"/>
    </location>
</feature>
<protein>
    <recommendedName>
        <fullName evidence="1">Immunity MXAN-0049 protein domain-containing protein</fullName>
    </recommendedName>
</protein>
<evidence type="ECO:0000313" key="2">
    <source>
        <dbReference type="EMBL" id="UWQ55996.1"/>
    </source>
</evidence>
<evidence type="ECO:0000313" key="3">
    <source>
        <dbReference type="Proteomes" id="UP001058713"/>
    </source>
</evidence>
<organism evidence="2 3">
    <name type="scientific">Leisingera caerulea</name>
    <name type="common">Phaeobacter caeruleus</name>
    <dbReference type="NCBI Taxonomy" id="506591"/>
    <lineage>
        <taxon>Bacteria</taxon>
        <taxon>Pseudomonadati</taxon>
        <taxon>Pseudomonadota</taxon>
        <taxon>Alphaproteobacteria</taxon>
        <taxon>Rhodobacterales</taxon>
        <taxon>Roseobacteraceae</taxon>
        <taxon>Leisingera</taxon>
    </lineage>
</organism>
<dbReference type="RefSeq" id="WP_259972776.1">
    <property type="nucleotide sequence ID" value="NZ_CP081071.1"/>
</dbReference>
<dbReference type="Proteomes" id="UP001058713">
    <property type="component" value="Plasmid unnamed1"/>
</dbReference>
<accession>A0A9Q9HNH2</accession>
<proteinExistence type="predicted"/>
<name>A0A9Q9HNH2_LEICA</name>
<keyword evidence="2" id="KW-0614">Plasmid</keyword>
<dbReference type="AlphaFoldDB" id="A0A9Q9HNH2"/>